<keyword evidence="3" id="KW-0479">Metal-binding</keyword>
<evidence type="ECO:0000256" key="4">
    <source>
        <dbReference type="ARBA" id="ARBA00022801"/>
    </source>
</evidence>
<evidence type="ECO:0000259" key="7">
    <source>
        <dbReference type="Pfam" id="PF01435"/>
    </source>
</evidence>
<dbReference type="Proteomes" id="UP000199306">
    <property type="component" value="Unassembled WGS sequence"/>
</dbReference>
<dbReference type="PANTHER" id="PTHR22726:SF1">
    <property type="entry name" value="METALLOENDOPEPTIDASE OMA1, MITOCHONDRIAL"/>
    <property type="match status" value="1"/>
</dbReference>
<dbReference type="Pfam" id="PF01435">
    <property type="entry name" value="Peptidase_M48"/>
    <property type="match status" value="1"/>
</dbReference>
<keyword evidence="5" id="KW-0862">Zinc</keyword>
<protein>
    <submittedName>
        <fullName evidence="8">Peptidase family M48</fullName>
    </submittedName>
</protein>
<reference evidence="8 9" key="1">
    <citation type="submission" date="2016-10" db="EMBL/GenBank/DDBJ databases">
        <authorList>
            <person name="de Groot N.N."/>
        </authorList>
    </citation>
    <scope>NUCLEOTIDE SEQUENCE [LARGE SCALE GENOMIC DNA]</scope>
    <source>
        <strain evidence="9">E92,LMG 26720,CCM 7988</strain>
    </source>
</reference>
<sequence>MKNITIMLIFISVLIHAKTIFSQSGDIGIDFKKKGYLRDINYKTNKVLIDFVDDKHIVTEISQMPQNAGITNLRPGMEVYAEGEYFRKTKQSLIKKISANKDYSNKVKIKKGRIDGIENDYAFIDGFKVRLKNGTIIKGTNGYDKQFHALNELLLGDLVELKGQYNTDDGFVYTNSLSVEPDIDTDDDLEAKSYLMKVHDLLYEAWKHKARRKKYYGCQFDGNIISDNDALQEYVNKVGLKLIPEHIKSKIPFVFIVINDDSFNAGCYPNGLSVVNTGLFKYVKNEAQLAAVLGHEIAHAVYEHGARRNSDVRNALKKKESLNKANNIYDIVGNVIPGSSNSQYPVNNVRIESGTTKRLLKDLPASIISKQLSNYSVEEESQADRVGLYLLVRAGYDPREASLVWKNVFNKYGNGKAKTDSYVDNTINDISDIRNPNTSGIINASINSILATKAGNNLKQARQTHPYNVKRYEDLLDKTYLFWSSESILKNSTRGLIFK</sequence>
<dbReference type="EMBL" id="FOXH01000001">
    <property type="protein sequence ID" value="SFP05740.1"/>
    <property type="molecule type" value="Genomic_DNA"/>
</dbReference>
<keyword evidence="4" id="KW-0378">Hydrolase</keyword>
<dbReference type="InterPro" id="IPR001915">
    <property type="entry name" value="Peptidase_M48"/>
</dbReference>
<evidence type="ECO:0000256" key="1">
    <source>
        <dbReference type="ARBA" id="ARBA00001947"/>
    </source>
</evidence>
<keyword evidence="6" id="KW-0482">Metalloprotease</keyword>
<evidence type="ECO:0000256" key="2">
    <source>
        <dbReference type="ARBA" id="ARBA00022670"/>
    </source>
</evidence>
<dbReference type="InterPro" id="IPR051156">
    <property type="entry name" value="Mito/Outer_Membr_Metalloprot"/>
</dbReference>
<name>A0A1I5M875_9BACT</name>
<dbReference type="GO" id="GO:0051603">
    <property type="term" value="P:proteolysis involved in protein catabolic process"/>
    <property type="evidence" value="ECO:0007669"/>
    <property type="project" value="TreeGrafter"/>
</dbReference>
<dbReference type="GO" id="GO:0016020">
    <property type="term" value="C:membrane"/>
    <property type="evidence" value="ECO:0007669"/>
    <property type="project" value="TreeGrafter"/>
</dbReference>
<dbReference type="STRING" id="1079859.SAMN04515674_101179"/>
<dbReference type="GO" id="GO:0046872">
    <property type="term" value="F:metal ion binding"/>
    <property type="evidence" value="ECO:0007669"/>
    <property type="project" value="UniProtKB-KW"/>
</dbReference>
<gene>
    <name evidence="8" type="ORF">SAMN04515674_101179</name>
</gene>
<dbReference type="AlphaFoldDB" id="A0A1I5M875"/>
<dbReference type="RefSeq" id="WP_092010719.1">
    <property type="nucleotide sequence ID" value="NZ_FOXH01000001.1"/>
</dbReference>
<dbReference type="PANTHER" id="PTHR22726">
    <property type="entry name" value="METALLOENDOPEPTIDASE OMA1"/>
    <property type="match status" value="1"/>
</dbReference>
<organism evidence="8 9">
    <name type="scientific">Pseudarcicella hirudinis</name>
    <dbReference type="NCBI Taxonomy" id="1079859"/>
    <lineage>
        <taxon>Bacteria</taxon>
        <taxon>Pseudomonadati</taxon>
        <taxon>Bacteroidota</taxon>
        <taxon>Cytophagia</taxon>
        <taxon>Cytophagales</taxon>
        <taxon>Flectobacillaceae</taxon>
        <taxon>Pseudarcicella</taxon>
    </lineage>
</organism>
<dbReference type="OrthoDB" id="910748at2"/>
<keyword evidence="2" id="KW-0645">Protease</keyword>
<evidence type="ECO:0000256" key="5">
    <source>
        <dbReference type="ARBA" id="ARBA00022833"/>
    </source>
</evidence>
<proteinExistence type="predicted"/>
<evidence type="ECO:0000313" key="8">
    <source>
        <dbReference type="EMBL" id="SFP05740.1"/>
    </source>
</evidence>
<evidence type="ECO:0000313" key="9">
    <source>
        <dbReference type="Proteomes" id="UP000199306"/>
    </source>
</evidence>
<keyword evidence="9" id="KW-1185">Reference proteome</keyword>
<evidence type="ECO:0000256" key="6">
    <source>
        <dbReference type="ARBA" id="ARBA00023049"/>
    </source>
</evidence>
<accession>A0A1I5M875</accession>
<feature type="domain" description="Peptidase M48" evidence="7">
    <location>
        <begin position="232"/>
        <end position="476"/>
    </location>
</feature>
<evidence type="ECO:0000256" key="3">
    <source>
        <dbReference type="ARBA" id="ARBA00022723"/>
    </source>
</evidence>
<dbReference type="GO" id="GO:0004222">
    <property type="term" value="F:metalloendopeptidase activity"/>
    <property type="evidence" value="ECO:0007669"/>
    <property type="project" value="InterPro"/>
</dbReference>
<comment type="cofactor">
    <cofactor evidence="1">
        <name>Zn(2+)</name>
        <dbReference type="ChEBI" id="CHEBI:29105"/>
    </cofactor>
</comment>
<dbReference type="Gene3D" id="3.30.2010.10">
    <property type="entry name" value="Metalloproteases ('zincins'), catalytic domain"/>
    <property type="match status" value="1"/>
</dbReference>
<dbReference type="CDD" id="cd07324">
    <property type="entry name" value="M48C_Oma1-like"/>
    <property type="match status" value="1"/>
</dbReference>